<reference evidence="1 2" key="1">
    <citation type="submission" date="2018-07" db="EMBL/GenBank/DDBJ databases">
        <title>A high quality draft genome assembly of the barn swallow (H. rustica rustica).</title>
        <authorList>
            <person name="Formenti G."/>
            <person name="Chiara M."/>
            <person name="Poveda L."/>
            <person name="Francoijs K.-J."/>
            <person name="Bonisoli-Alquati A."/>
            <person name="Canova L."/>
            <person name="Gianfranceschi L."/>
            <person name="Horner D.S."/>
            <person name="Saino N."/>
        </authorList>
    </citation>
    <scope>NUCLEOTIDE SEQUENCE [LARGE SCALE GENOMIC DNA]</scope>
    <source>
        <strain evidence="1">Chelidonia</strain>
        <tissue evidence="1">Blood</tissue>
    </source>
</reference>
<protein>
    <submittedName>
        <fullName evidence="1">Uncharacterized protein</fullName>
    </submittedName>
</protein>
<dbReference type="Proteomes" id="UP000269221">
    <property type="component" value="Unassembled WGS sequence"/>
</dbReference>
<comment type="caution">
    <text evidence="1">The sequence shown here is derived from an EMBL/GenBank/DDBJ whole genome shotgun (WGS) entry which is preliminary data.</text>
</comment>
<organism evidence="1 2">
    <name type="scientific">Hirundo rustica rustica</name>
    <dbReference type="NCBI Taxonomy" id="333673"/>
    <lineage>
        <taxon>Eukaryota</taxon>
        <taxon>Metazoa</taxon>
        <taxon>Chordata</taxon>
        <taxon>Craniata</taxon>
        <taxon>Vertebrata</taxon>
        <taxon>Euteleostomi</taxon>
        <taxon>Archelosauria</taxon>
        <taxon>Archosauria</taxon>
        <taxon>Dinosauria</taxon>
        <taxon>Saurischia</taxon>
        <taxon>Theropoda</taxon>
        <taxon>Coelurosauria</taxon>
        <taxon>Aves</taxon>
        <taxon>Neognathae</taxon>
        <taxon>Neoaves</taxon>
        <taxon>Telluraves</taxon>
        <taxon>Australaves</taxon>
        <taxon>Passeriformes</taxon>
        <taxon>Sylvioidea</taxon>
        <taxon>Hirundinidae</taxon>
        <taxon>Hirundo</taxon>
    </lineage>
</organism>
<proteinExistence type="predicted"/>
<dbReference type="EMBL" id="QRBI01000112">
    <property type="protein sequence ID" value="RMC10297.1"/>
    <property type="molecule type" value="Genomic_DNA"/>
</dbReference>
<evidence type="ECO:0000313" key="1">
    <source>
        <dbReference type="EMBL" id="RMC10297.1"/>
    </source>
</evidence>
<accession>A0A3M0KT29</accession>
<dbReference type="AlphaFoldDB" id="A0A3M0KT29"/>
<evidence type="ECO:0000313" key="2">
    <source>
        <dbReference type="Proteomes" id="UP000269221"/>
    </source>
</evidence>
<dbReference type="OrthoDB" id="416454at2759"/>
<sequence>MAQCPDGGSDNAVSQRSVLGLVLFSILINDIEGSKCTLGSVADDSKLSSAVDTHEGWDAMQRDMDWCNKWAHEKDLKGKVLHLSQGNPSVSIKAEE</sequence>
<keyword evidence="2" id="KW-1185">Reference proteome</keyword>
<gene>
    <name evidence="1" type="ORF">DUI87_13099</name>
</gene>
<name>A0A3M0KT29_HIRRU</name>